<evidence type="ECO:0000313" key="2">
    <source>
        <dbReference type="Proteomes" id="UP000757103"/>
    </source>
</evidence>
<dbReference type="AlphaFoldDB" id="A0A921SVA2"/>
<protein>
    <submittedName>
        <fullName evidence="1">Uncharacterized protein</fullName>
    </submittedName>
</protein>
<dbReference type="RefSeq" id="WP_273306561.1">
    <property type="nucleotide sequence ID" value="NZ_DYUD01000024.1"/>
</dbReference>
<evidence type="ECO:0000313" key="1">
    <source>
        <dbReference type="EMBL" id="HJG89511.1"/>
    </source>
</evidence>
<proteinExistence type="predicted"/>
<sequence length="71" mass="8230">MGKISNYIAKCVCRGIEMFVSKHRFGFNGMLEMLPMTHSEFEKHIYKVLDNDAAKNYLEETAPTTHPHLEQ</sequence>
<dbReference type="Proteomes" id="UP000757103">
    <property type="component" value="Unassembled WGS sequence"/>
</dbReference>
<dbReference type="EMBL" id="DYUD01000024">
    <property type="protein sequence ID" value="HJG89511.1"/>
    <property type="molecule type" value="Genomic_DNA"/>
</dbReference>
<organism evidence="1 2">
    <name type="scientific">Barnesiella viscericola</name>
    <dbReference type="NCBI Taxonomy" id="397865"/>
    <lineage>
        <taxon>Bacteria</taxon>
        <taxon>Pseudomonadati</taxon>
        <taxon>Bacteroidota</taxon>
        <taxon>Bacteroidia</taxon>
        <taxon>Bacteroidales</taxon>
        <taxon>Barnesiellaceae</taxon>
        <taxon>Barnesiella</taxon>
    </lineage>
</organism>
<accession>A0A921SVA2</accession>
<comment type="caution">
    <text evidence="1">The sequence shown here is derived from an EMBL/GenBank/DDBJ whole genome shotgun (WGS) entry which is preliminary data.</text>
</comment>
<gene>
    <name evidence="1" type="ORF">K8U91_08605</name>
</gene>
<name>A0A921SVA2_9BACT</name>
<reference evidence="1" key="2">
    <citation type="submission" date="2021-09" db="EMBL/GenBank/DDBJ databases">
        <authorList>
            <person name="Gilroy R."/>
        </authorList>
    </citation>
    <scope>NUCLEOTIDE SEQUENCE</scope>
    <source>
        <strain evidence="1">CHK121-7720</strain>
    </source>
</reference>
<reference evidence="1" key="1">
    <citation type="journal article" date="2021" name="PeerJ">
        <title>Extensive microbial diversity within the chicken gut microbiome revealed by metagenomics and culture.</title>
        <authorList>
            <person name="Gilroy R."/>
            <person name="Ravi A."/>
            <person name="Getino M."/>
            <person name="Pursley I."/>
            <person name="Horton D.L."/>
            <person name="Alikhan N.F."/>
            <person name="Baker D."/>
            <person name="Gharbi K."/>
            <person name="Hall N."/>
            <person name="Watson M."/>
            <person name="Adriaenssens E.M."/>
            <person name="Foster-Nyarko E."/>
            <person name="Jarju S."/>
            <person name="Secka A."/>
            <person name="Antonio M."/>
            <person name="Oren A."/>
            <person name="Chaudhuri R.R."/>
            <person name="La Ragione R."/>
            <person name="Hildebrand F."/>
            <person name="Pallen M.J."/>
        </authorList>
    </citation>
    <scope>NUCLEOTIDE SEQUENCE</scope>
    <source>
        <strain evidence="1">CHK121-7720</strain>
    </source>
</reference>